<dbReference type="EMBL" id="FPIW01000073">
    <property type="protein sequence ID" value="SFW70712.1"/>
    <property type="molecule type" value="Genomic_DNA"/>
</dbReference>
<feature type="transmembrane region" description="Helical" evidence="1">
    <location>
        <begin position="31"/>
        <end position="47"/>
    </location>
</feature>
<accession>A0AA94L3C0</accession>
<organism evidence="2 3">
    <name type="scientific">Desulfovibrio desulfuricans</name>
    <dbReference type="NCBI Taxonomy" id="876"/>
    <lineage>
        <taxon>Bacteria</taxon>
        <taxon>Pseudomonadati</taxon>
        <taxon>Thermodesulfobacteriota</taxon>
        <taxon>Desulfovibrionia</taxon>
        <taxon>Desulfovibrionales</taxon>
        <taxon>Desulfovibrionaceae</taxon>
        <taxon>Desulfovibrio</taxon>
    </lineage>
</organism>
<reference evidence="3" key="1">
    <citation type="submission" date="2016-11" db="EMBL/GenBank/DDBJ databases">
        <authorList>
            <person name="Jaros S."/>
            <person name="Januszkiewicz K."/>
            <person name="Wedrychowicz H."/>
        </authorList>
    </citation>
    <scope>NUCLEOTIDE SEQUENCE [LARGE SCALE GENOMIC DNA]</scope>
    <source>
        <strain evidence="3">DSM 7057</strain>
    </source>
</reference>
<evidence type="ECO:0000313" key="2">
    <source>
        <dbReference type="EMBL" id="SFW70712.1"/>
    </source>
</evidence>
<keyword evidence="1" id="KW-0812">Transmembrane</keyword>
<proteinExistence type="predicted"/>
<dbReference type="Proteomes" id="UP000182680">
    <property type="component" value="Unassembled WGS sequence"/>
</dbReference>
<name>A0AA94L3C0_DESDE</name>
<keyword evidence="1" id="KW-1133">Transmembrane helix</keyword>
<feature type="transmembrane region" description="Helical" evidence="1">
    <location>
        <begin position="6"/>
        <end position="24"/>
    </location>
</feature>
<dbReference type="AlphaFoldDB" id="A0AA94L3C0"/>
<protein>
    <submittedName>
        <fullName evidence="2">L-lactate permease</fullName>
    </submittedName>
</protein>
<keyword evidence="1" id="KW-0472">Membrane</keyword>
<gene>
    <name evidence="2" type="ORF">SAMN02910291_02633</name>
</gene>
<comment type="caution">
    <text evidence="2">The sequence shown here is derived from an EMBL/GenBank/DDBJ whole genome shotgun (WGS) entry which is preliminary data.</text>
</comment>
<sequence>MSIGVLALLAVIPILIALILMVGLRWPATRAMPLAWLVCAISGVIGWKLDILYLAALSLQGVVVAIGQCCPVKHP</sequence>
<evidence type="ECO:0000256" key="1">
    <source>
        <dbReference type="SAM" id="Phobius"/>
    </source>
</evidence>
<evidence type="ECO:0000313" key="3">
    <source>
        <dbReference type="Proteomes" id="UP000182680"/>
    </source>
</evidence>